<dbReference type="Proteomes" id="UP000277582">
    <property type="component" value="Unassembled WGS sequence"/>
</dbReference>
<protein>
    <submittedName>
        <fullName evidence="1">Uncharacterized protein</fullName>
    </submittedName>
</protein>
<organism evidence="1 2">
    <name type="scientific">Candidatus Methanodesulfokora washburnensis</name>
    <dbReference type="NCBI Taxonomy" id="2478471"/>
    <lineage>
        <taxon>Archaea</taxon>
        <taxon>Thermoproteota</taxon>
        <taxon>Candidatus Korarchaeia</taxon>
        <taxon>Candidatus Korarchaeia incertae sedis</taxon>
        <taxon>Candidatus Methanodesulfokora</taxon>
    </lineage>
</organism>
<accession>A0A3R9R0T4</accession>
<gene>
    <name evidence="1" type="ORF">D6D85_01395</name>
</gene>
<evidence type="ECO:0000313" key="1">
    <source>
        <dbReference type="EMBL" id="RSN78292.1"/>
    </source>
</evidence>
<reference evidence="1 2" key="1">
    <citation type="submission" date="2018-10" db="EMBL/GenBank/DDBJ databases">
        <title>Co-occurring genomic capacity for anaerobic methane metabolism and dissimilatory sulfite reduction discovered in the Korarchaeota.</title>
        <authorList>
            <person name="Mckay L.J."/>
            <person name="Dlakic M."/>
            <person name="Fields M.W."/>
            <person name="Delmont T.O."/>
            <person name="Eren A.M."/>
            <person name="Jay Z.J."/>
            <person name="Klingelsmith K.B."/>
            <person name="Rusch D.B."/>
            <person name="Inskeep W.P."/>
        </authorList>
    </citation>
    <scope>NUCLEOTIDE SEQUENCE [LARGE SCALE GENOMIC DNA]</scope>
    <source>
        <strain evidence="1 2">MDKW</strain>
    </source>
</reference>
<evidence type="ECO:0000313" key="2">
    <source>
        <dbReference type="Proteomes" id="UP000277582"/>
    </source>
</evidence>
<dbReference type="EMBL" id="RCOS01000022">
    <property type="protein sequence ID" value="RSN78292.1"/>
    <property type="molecule type" value="Genomic_DNA"/>
</dbReference>
<sequence length="163" mass="18585">MQEKIGGMNIPKKEELFYSPVIEWLKDNGFRAIQFMDEFVVGIPSLSMLGIQFIKPCIVGYKKEDDTEVLAVVEVRDSKQLLFDAIGRCAIYRKMGAYSYIAVPKEIGDEITDTSLYRDLGIGLLVIEGKEVKEKVKAESQIPQREEMRNILLSMVKFAIEQK</sequence>
<proteinExistence type="predicted"/>
<name>A0A3R9R0T4_9CREN</name>
<keyword evidence="2" id="KW-1185">Reference proteome</keyword>
<dbReference type="AlphaFoldDB" id="A0A3R9R0T4"/>
<comment type="caution">
    <text evidence="1">The sequence shown here is derived from an EMBL/GenBank/DDBJ whole genome shotgun (WGS) entry which is preliminary data.</text>
</comment>